<dbReference type="EMBL" id="DTLB01000052">
    <property type="protein sequence ID" value="HFW33118.1"/>
    <property type="molecule type" value="Genomic_DNA"/>
</dbReference>
<evidence type="ECO:0000313" key="3">
    <source>
        <dbReference type="EMBL" id="HGF87666.1"/>
    </source>
</evidence>
<evidence type="ECO:0000313" key="2">
    <source>
        <dbReference type="EMBL" id="HFW33118.1"/>
    </source>
</evidence>
<keyword evidence="1" id="KW-1133">Transmembrane helix</keyword>
<evidence type="ECO:0000256" key="1">
    <source>
        <dbReference type="SAM" id="Phobius"/>
    </source>
</evidence>
<sequence>MKSEHRENLLNSLEKVSILGSVVMTFVVLAIVLKFSGFDPVHSAAVAFIASTLILVLRLKVN</sequence>
<keyword evidence="1" id="KW-0472">Membrane</keyword>
<keyword evidence="1" id="KW-0812">Transmembrane</keyword>
<feature type="transmembrane region" description="Helical" evidence="1">
    <location>
        <begin position="16"/>
        <end position="35"/>
    </location>
</feature>
<protein>
    <submittedName>
        <fullName evidence="2">Uncharacterized protein</fullName>
    </submittedName>
</protein>
<proteinExistence type="predicted"/>
<dbReference type="EMBL" id="DSQD01000141">
    <property type="protein sequence ID" value="HGF87666.1"/>
    <property type="molecule type" value="Genomic_DNA"/>
</dbReference>
<reference evidence="2" key="1">
    <citation type="journal article" date="2020" name="mSystems">
        <title>Genome- and Community-Level Interaction Insights into Carbon Utilization and Element Cycling Functions of Hydrothermarchaeota in Hydrothermal Sediment.</title>
        <authorList>
            <person name="Zhou Z."/>
            <person name="Liu Y."/>
            <person name="Xu W."/>
            <person name="Pan J."/>
            <person name="Luo Z.H."/>
            <person name="Li M."/>
        </authorList>
    </citation>
    <scope>NUCLEOTIDE SEQUENCE [LARGE SCALE GENOMIC DNA]</scope>
    <source>
        <strain evidence="3">SpSt-38</strain>
        <strain evidence="2">SpSt-87</strain>
    </source>
</reference>
<comment type="caution">
    <text evidence="2">The sequence shown here is derived from an EMBL/GenBank/DDBJ whole genome shotgun (WGS) entry which is preliminary data.</text>
</comment>
<feature type="transmembrane region" description="Helical" evidence="1">
    <location>
        <begin position="41"/>
        <end position="59"/>
    </location>
</feature>
<dbReference type="AlphaFoldDB" id="A0A7C3MBG2"/>
<gene>
    <name evidence="3" type="ORF">ENR21_04540</name>
    <name evidence="2" type="ORF">ENW66_09275</name>
</gene>
<organism evidence="2">
    <name type="scientific">Archaeoglobus fulgidus</name>
    <dbReference type="NCBI Taxonomy" id="2234"/>
    <lineage>
        <taxon>Archaea</taxon>
        <taxon>Methanobacteriati</taxon>
        <taxon>Methanobacteriota</taxon>
        <taxon>Archaeoglobi</taxon>
        <taxon>Archaeoglobales</taxon>
        <taxon>Archaeoglobaceae</taxon>
        <taxon>Archaeoglobus</taxon>
    </lineage>
</organism>
<accession>A0A7C3MBG2</accession>
<name>A0A7C3MBG2_ARCFL</name>